<dbReference type="InterPro" id="IPR013766">
    <property type="entry name" value="Thioredoxin_domain"/>
</dbReference>
<dbReference type="PANTHER" id="PTHR12151">
    <property type="entry name" value="ELECTRON TRANSPORT PROTIN SCO1/SENC FAMILY MEMBER"/>
    <property type="match status" value="1"/>
</dbReference>
<dbReference type="RefSeq" id="WP_087284254.1">
    <property type="nucleotide sequence ID" value="NZ_CP021455.1"/>
</dbReference>
<evidence type="ECO:0000313" key="6">
    <source>
        <dbReference type="EMBL" id="ARU06681.1"/>
    </source>
</evidence>
<keyword evidence="2 3" id="KW-0186">Copper</keyword>
<keyword evidence="3" id="KW-0479">Metal-binding</keyword>
<evidence type="ECO:0000256" key="3">
    <source>
        <dbReference type="PIRSR" id="PIRSR603782-1"/>
    </source>
</evidence>
<protein>
    <submittedName>
        <fullName evidence="6">SCO family protein</fullName>
    </submittedName>
</protein>
<sequence length="205" mass="22153">MRAISRRSGLAAASVGVLGLLGLSGCDQRPDGQTVRFTGVDITGAPYAQSFELADGDGKTWRLADFAGKAVVLFFGYTQCPDVCPTTLVEVAKAKQLLGRDGERVQAVFVTVDPERDTPEVVKAYAAAFDPSFIGLRPTGDEQLRQLAKAFKIVYSKEPGRTPESYTVSHTSASFVFDPQGQVRLYEQYNVGAEALAKDLAQLLR</sequence>
<dbReference type="KEGG" id="cser:CCO03_05785"/>
<dbReference type="InterPro" id="IPR036249">
    <property type="entry name" value="Thioredoxin-like_sf"/>
</dbReference>
<gene>
    <name evidence="6" type="ORF">CCO03_05785</name>
</gene>
<dbReference type="EMBL" id="CP021455">
    <property type="protein sequence ID" value="ARU06681.1"/>
    <property type="molecule type" value="Genomic_DNA"/>
</dbReference>
<feature type="disulfide bond" description="Redox-active" evidence="4">
    <location>
        <begin position="80"/>
        <end position="84"/>
    </location>
</feature>
<dbReference type="SUPFAM" id="SSF52833">
    <property type="entry name" value="Thioredoxin-like"/>
    <property type="match status" value="1"/>
</dbReference>
<comment type="similarity">
    <text evidence="1">Belongs to the SCO1/2 family.</text>
</comment>
<feature type="binding site" evidence="3">
    <location>
        <position position="80"/>
    </location>
    <ligand>
        <name>Cu cation</name>
        <dbReference type="ChEBI" id="CHEBI:23378"/>
    </ligand>
</feature>
<dbReference type="AlphaFoldDB" id="A0A1Y0ETI2"/>
<dbReference type="Gene3D" id="3.40.30.10">
    <property type="entry name" value="Glutaredoxin"/>
    <property type="match status" value="1"/>
</dbReference>
<dbReference type="Pfam" id="PF02630">
    <property type="entry name" value="SCO1-SenC"/>
    <property type="match status" value="1"/>
</dbReference>
<dbReference type="CDD" id="cd02968">
    <property type="entry name" value="SCO"/>
    <property type="match status" value="1"/>
</dbReference>
<evidence type="ECO:0000313" key="7">
    <source>
        <dbReference type="Proteomes" id="UP000196138"/>
    </source>
</evidence>
<dbReference type="GO" id="GO:0046872">
    <property type="term" value="F:metal ion binding"/>
    <property type="evidence" value="ECO:0007669"/>
    <property type="project" value="UniProtKB-KW"/>
</dbReference>
<evidence type="ECO:0000256" key="4">
    <source>
        <dbReference type="PIRSR" id="PIRSR603782-2"/>
    </source>
</evidence>
<accession>A0A1Y0ETI2</accession>
<feature type="binding site" evidence="3">
    <location>
        <position position="170"/>
    </location>
    <ligand>
        <name>Cu cation</name>
        <dbReference type="ChEBI" id="CHEBI:23378"/>
    </ligand>
</feature>
<evidence type="ECO:0000256" key="2">
    <source>
        <dbReference type="ARBA" id="ARBA00023008"/>
    </source>
</evidence>
<dbReference type="PROSITE" id="PS51352">
    <property type="entry name" value="THIOREDOXIN_2"/>
    <property type="match status" value="1"/>
</dbReference>
<dbReference type="Proteomes" id="UP000196138">
    <property type="component" value="Chromosome"/>
</dbReference>
<dbReference type="PROSITE" id="PS51257">
    <property type="entry name" value="PROKAR_LIPOPROTEIN"/>
    <property type="match status" value="1"/>
</dbReference>
<reference evidence="6 7" key="1">
    <citation type="submission" date="2017-05" db="EMBL/GenBank/DDBJ databases">
        <authorList>
            <person name="Song R."/>
            <person name="Chenine A.L."/>
            <person name="Ruprecht R.M."/>
        </authorList>
    </citation>
    <scope>NUCLEOTIDE SEQUENCE [LARGE SCALE GENOMIC DNA]</scope>
    <source>
        <strain evidence="6 7">DSM 26136</strain>
    </source>
</reference>
<proteinExistence type="inferred from homology"/>
<evidence type="ECO:0000256" key="1">
    <source>
        <dbReference type="ARBA" id="ARBA00010996"/>
    </source>
</evidence>
<dbReference type="OrthoDB" id="9790194at2"/>
<feature type="binding site" evidence="3">
    <location>
        <position position="84"/>
    </location>
    <ligand>
        <name>Cu cation</name>
        <dbReference type="ChEBI" id="CHEBI:23378"/>
    </ligand>
</feature>
<keyword evidence="4" id="KW-1015">Disulfide bond</keyword>
<feature type="domain" description="Thioredoxin" evidence="5">
    <location>
        <begin position="42"/>
        <end position="205"/>
    </location>
</feature>
<evidence type="ECO:0000259" key="5">
    <source>
        <dbReference type="PROSITE" id="PS51352"/>
    </source>
</evidence>
<name>A0A1Y0ETI2_9BURK</name>
<keyword evidence="7" id="KW-1185">Reference proteome</keyword>
<organism evidence="6 7">
    <name type="scientific">Comamonas serinivorans</name>
    <dbReference type="NCBI Taxonomy" id="1082851"/>
    <lineage>
        <taxon>Bacteria</taxon>
        <taxon>Pseudomonadati</taxon>
        <taxon>Pseudomonadota</taxon>
        <taxon>Betaproteobacteria</taxon>
        <taxon>Burkholderiales</taxon>
        <taxon>Comamonadaceae</taxon>
        <taxon>Comamonas</taxon>
    </lineage>
</organism>
<dbReference type="InterPro" id="IPR003782">
    <property type="entry name" value="SCO1/SenC"/>
</dbReference>
<dbReference type="PANTHER" id="PTHR12151:SF25">
    <property type="entry name" value="LINALOOL DEHYDRATASE_ISOMERASE DOMAIN-CONTAINING PROTEIN"/>
    <property type="match status" value="1"/>
</dbReference>